<evidence type="ECO:0000313" key="3">
    <source>
        <dbReference type="Proteomes" id="UP000075455"/>
    </source>
</evidence>
<proteinExistence type="predicted"/>
<dbReference type="InterPro" id="IPR017961">
    <property type="entry name" value="DNA_pol_Y-fam_little_finger"/>
</dbReference>
<organism evidence="2 3">
    <name type="scientific">Saccharococcus caldoxylosilyticus</name>
    <dbReference type="NCBI Taxonomy" id="81408"/>
    <lineage>
        <taxon>Bacteria</taxon>
        <taxon>Bacillati</taxon>
        <taxon>Bacillota</taxon>
        <taxon>Bacilli</taxon>
        <taxon>Bacillales</taxon>
        <taxon>Anoxybacillaceae</taxon>
        <taxon>Saccharococcus</taxon>
    </lineage>
</organism>
<accession>A0A150LTZ5</accession>
<dbReference type="InterPro" id="IPR036775">
    <property type="entry name" value="DNA_pol_Y-fam_lit_finger_sf"/>
</dbReference>
<reference evidence="2 3" key="1">
    <citation type="submission" date="2016-01" db="EMBL/GenBank/DDBJ databases">
        <title>Draft Genome Sequences of Seven Thermophilic Sporeformers Isolated from Foods.</title>
        <authorList>
            <person name="Berendsen E.M."/>
            <person name="Wells-Bennik M.H."/>
            <person name="Krawcyk A.O."/>
            <person name="De Jong A."/>
            <person name="Holsappel S."/>
            <person name="Eijlander R.T."/>
            <person name="Kuipers O.P."/>
        </authorList>
    </citation>
    <scope>NUCLEOTIDE SEQUENCE [LARGE SCALE GENOMIC DNA]</scope>
    <source>
        <strain evidence="2 3">B4119</strain>
    </source>
</reference>
<feature type="domain" description="DNA polymerase Y-family little finger" evidence="1">
    <location>
        <begin position="2"/>
        <end position="44"/>
    </location>
</feature>
<dbReference type="Gene3D" id="3.30.1490.100">
    <property type="entry name" value="DNA polymerase, Y-family, little finger domain"/>
    <property type="match status" value="1"/>
</dbReference>
<dbReference type="PATRIC" id="fig|81408.3.peg.3161"/>
<dbReference type="EMBL" id="LQYS01000037">
    <property type="protein sequence ID" value="KYD15707.1"/>
    <property type="molecule type" value="Genomic_DNA"/>
</dbReference>
<dbReference type="GO" id="GO:0006281">
    <property type="term" value="P:DNA repair"/>
    <property type="evidence" value="ECO:0007669"/>
    <property type="project" value="InterPro"/>
</dbReference>
<name>A0A150LTZ5_9BACL</name>
<dbReference type="AlphaFoldDB" id="A0A150LTZ5"/>
<evidence type="ECO:0000313" key="2">
    <source>
        <dbReference type="EMBL" id="KYD15707.1"/>
    </source>
</evidence>
<dbReference type="SUPFAM" id="SSF100879">
    <property type="entry name" value="Lesion bypass DNA polymerase (Y-family), little finger domain"/>
    <property type="match status" value="1"/>
</dbReference>
<dbReference type="Pfam" id="PF11799">
    <property type="entry name" value="IMS_C"/>
    <property type="match status" value="1"/>
</dbReference>
<protein>
    <recommendedName>
        <fullName evidence="1">DNA polymerase Y-family little finger domain-containing protein</fullName>
    </recommendedName>
</protein>
<gene>
    <name evidence="2" type="ORF">B4119_2135</name>
</gene>
<dbReference type="STRING" id="81408.B4119_2135"/>
<sequence>MLELCEEVAKRTREIGKVGRTVSFSVRYSHNEGGFHQSVTLDTAQT</sequence>
<evidence type="ECO:0000259" key="1">
    <source>
        <dbReference type="Pfam" id="PF11799"/>
    </source>
</evidence>
<comment type="caution">
    <text evidence="2">The sequence shown here is derived from an EMBL/GenBank/DDBJ whole genome shotgun (WGS) entry which is preliminary data.</text>
</comment>
<dbReference type="Proteomes" id="UP000075455">
    <property type="component" value="Unassembled WGS sequence"/>
</dbReference>
<dbReference type="GO" id="GO:0003684">
    <property type="term" value="F:damaged DNA binding"/>
    <property type="evidence" value="ECO:0007669"/>
    <property type="project" value="InterPro"/>
</dbReference>